<dbReference type="GO" id="GO:0005643">
    <property type="term" value="C:nuclear pore"/>
    <property type="evidence" value="ECO:0007669"/>
    <property type="project" value="TreeGrafter"/>
</dbReference>
<evidence type="ECO:0000256" key="1">
    <source>
        <dbReference type="SAM" id="MobiDB-lite"/>
    </source>
</evidence>
<dbReference type="EMBL" id="JAACJL010000058">
    <property type="protein sequence ID" value="KAF4610873.1"/>
    <property type="molecule type" value="Genomic_DNA"/>
</dbReference>
<evidence type="ECO:0000313" key="4">
    <source>
        <dbReference type="Proteomes" id="UP000521872"/>
    </source>
</evidence>
<reference evidence="3 4" key="1">
    <citation type="submission" date="2019-12" db="EMBL/GenBank/DDBJ databases">
        <authorList>
            <person name="Floudas D."/>
            <person name="Bentzer J."/>
            <person name="Ahren D."/>
            <person name="Johansson T."/>
            <person name="Persson P."/>
            <person name="Tunlid A."/>
        </authorList>
    </citation>
    <scope>NUCLEOTIDE SEQUENCE [LARGE SCALE GENOMIC DNA]</scope>
    <source>
        <strain evidence="3 4">CBS 102.39</strain>
    </source>
</reference>
<feature type="compositionally biased region" description="Polar residues" evidence="1">
    <location>
        <begin position="468"/>
        <end position="481"/>
    </location>
</feature>
<evidence type="ECO:0000313" key="3">
    <source>
        <dbReference type="EMBL" id="KAF4610873.1"/>
    </source>
</evidence>
<gene>
    <name evidence="3" type="ORF">D9613_007213</name>
</gene>
<sequence>MMFPVGEFNFVVAGLATFAATVGYACSRRLSNSASATDPQSIRQSLTGDAAGTENEKTVIPRSLMQTEVMAPPTRKRKAPEGGFDEQEREPLGYPHNLANIYPHKRSRTPSTDAESTRATTPVISPAPLIPAPALPDQDIVIPAVCDETMATTAATPATEPPRTPSPVAEEASPEALAPAPATPLLVAEVSTPPPPPSEEQHIVRSSPAPRPATPAGPVFGQASPAPKTPFGSTTPLPVTPRFAAPKPFAFSSPNGSGGFAAFAGSTSPFATFNNKPQVKLGKAANRSIWNTGDIISHQNGDEQEDVLSDAFKPLKEDHAIVEAKATSLHPTEKYNHVTGEEDECVEAEQKGVKLYTKRGDKPFVDGVVGHIKILSHKETKEQRILFRREPLWKVSMNVRIKPSVRCTYVPEENVIRLVLKETVTLDDGSTNPNEEKSEVVIYALKPGRSCSKQDFKEFAETLVQNSHFKSTSTPTGWDLSTSKEKGASP</sequence>
<dbReference type="Gene3D" id="2.30.29.30">
    <property type="entry name" value="Pleckstrin-homology domain (PH domain)/Phosphotyrosine-binding domain (PTB)"/>
    <property type="match status" value="1"/>
</dbReference>
<feature type="region of interest" description="Disordered" evidence="1">
    <location>
        <begin position="468"/>
        <end position="490"/>
    </location>
</feature>
<organism evidence="3 4">
    <name type="scientific">Agrocybe pediades</name>
    <dbReference type="NCBI Taxonomy" id="84607"/>
    <lineage>
        <taxon>Eukaryota</taxon>
        <taxon>Fungi</taxon>
        <taxon>Dikarya</taxon>
        <taxon>Basidiomycota</taxon>
        <taxon>Agaricomycotina</taxon>
        <taxon>Agaricomycetes</taxon>
        <taxon>Agaricomycetidae</taxon>
        <taxon>Agaricales</taxon>
        <taxon>Agaricineae</taxon>
        <taxon>Strophariaceae</taxon>
        <taxon>Agrocybe</taxon>
    </lineage>
</organism>
<name>A0A8H4VII5_9AGAR</name>
<feature type="compositionally biased region" description="Polar residues" evidence="1">
    <location>
        <begin position="109"/>
        <end position="123"/>
    </location>
</feature>
<accession>A0A8H4VII5</accession>
<protein>
    <recommendedName>
        <fullName evidence="2">RanBD1 domain-containing protein</fullName>
    </recommendedName>
</protein>
<dbReference type="Proteomes" id="UP000521872">
    <property type="component" value="Unassembled WGS sequence"/>
</dbReference>
<proteinExistence type="predicted"/>
<keyword evidence="4" id="KW-1185">Reference proteome</keyword>
<dbReference type="PROSITE" id="PS50196">
    <property type="entry name" value="RANBD1"/>
    <property type="match status" value="1"/>
</dbReference>
<feature type="compositionally biased region" description="Low complexity" evidence="1">
    <location>
        <begin position="166"/>
        <end position="190"/>
    </location>
</feature>
<dbReference type="SUPFAM" id="SSF50729">
    <property type="entry name" value="PH domain-like"/>
    <property type="match status" value="1"/>
</dbReference>
<evidence type="ECO:0000259" key="2">
    <source>
        <dbReference type="PROSITE" id="PS50196"/>
    </source>
</evidence>
<dbReference type="GO" id="GO:0005737">
    <property type="term" value="C:cytoplasm"/>
    <property type="evidence" value="ECO:0007669"/>
    <property type="project" value="TreeGrafter"/>
</dbReference>
<dbReference type="InterPro" id="IPR000156">
    <property type="entry name" value="Ran_bind_dom"/>
</dbReference>
<dbReference type="GO" id="GO:0005096">
    <property type="term" value="F:GTPase activator activity"/>
    <property type="evidence" value="ECO:0007669"/>
    <property type="project" value="TreeGrafter"/>
</dbReference>
<dbReference type="InterPro" id="IPR011993">
    <property type="entry name" value="PH-like_dom_sf"/>
</dbReference>
<feature type="domain" description="RanBD1" evidence="2">
    <location>
        <begin position="311"/>
        <end position="461"/>
    </location>
</feature>
<dbReference type="PANTHER" id="PTHR23138">
    <property type="entry name" value="RAN BINDING PROTEIN"/>
    <property type="match status" value="1"/>
</dbReference>
<feature type="region of interest" description="Disordered" evidence="1">
    <location>
        <begin position="71"/>
        <end position="131"/>
    </location>
</feature>
<dbReference type="Pfam" id="PF00638">
    <property type="entry name" value="Ran_BP1"/>
    <property type="match status" value="1"/>
</dbReference>
<dbReference type="AlphaFoldDB" id="A0A8H4VII5"/>
<feature type="region of interest" description="Disordered" evidence="1">
    <location>
        <begin position="32"/>
        <end position="57"/>
    </location>
</feature>
<dbReference type="PANTHER" id="PTHR23138:SF87">
    <property type="entry name" value="E3 SUMO-PROTEIN LIGASE RANBP2"/>
    <property type="match status" value="1"/>
</dbReference>
<comment type="caution">
    <text evidence="3">The sequence shown here is derived from an EMBL/GenBank/DDBJ whole genome shotgun (WGS) entry which is preliminary data.</text>
</comment>
<feature type="compositionally biased region" description="Polar residues" evidence="1">
    <location>
        <begin position="32"/>
        <end position="47"/>
    </location>
</feature>
<feature type="region of interest" description="Disordered" evidence="1">
    <location>
        <begin position="153"/>
        <end position="233"/>
    </location>
</feature>
<dbReference type="InterPro" id="IPR045255">
    <property type="entry name" value="RanBP1-like"/>
</dbReference>